<dbReference type="PANTHER" id="PTHR43394:SF27">
    <property type="entry name" value="ATP-DEPENDENT TRANSLOCASE ABCB1-LIKE"/>
    <property type="match status" value="1"/>
</dbReference>
<dbReference type="CDD" id="cd18578">
    <property type="entry name" value="ABC_6TM_Pgp_ABCB1_D2_like"/>
    <property type="match status" value="1"/>
</dbReference>
<evidence type="ECO:0000313" key="24">
    <source>
        <dbReference type="Proteomes" id="UP000095283"/>
    </source>
</evidence>
<evidence type="ECO:0000256" key="2">
    <source>
        <dbReference type="ARBA" id="ARBA00001936"/>
    </source>
</evidence>
<dbReference type="GO" id="GO:0004523">
    <property type="term" value="F:RNA-DNA hybrid ribonuclease activity"/>
    <property type="evidence" value="ECO:0007669"/>
    <property type="project" value="UniProtKB-EC"/>
</dbReference>
<evidence type="ECO:0000256" key="15">
    <source>
        <dbReference type="ARBA" id="ARBA00023136"/>
    </source>
</evidence>
<evidence type="ECO:0000256" key="10">
    <source>
        <dbReference type="ARBA" id="ARBA00022741"/>
    </source>
</evidence>
<keyword evidence="7 20" id="KW-0812">Transmembrane</keyword>
<dbReference type="PROSITE" id="PS50893">
    <property type="entry name" value="ABC_TRANSPORTER_2"/>
    <property type="match status" value="2"/>
</dbReference>
<keyword evidence="9" id="KW-0479">Metal-binding</keyword>
<dbReference type="AlphaFoldDB" id="A0A1I7W7G4"/>
<comment type="caution">
    <text evidence="17">Lacks conserved residue(s) required for the propagation of feature annotation.</text>
</comment>
<evidence type="ECO:0000259" key="21">
    <source>
        <dbReference type="PROSITE" id="PS50893"/>
    </source>
</evidence>
<comment type="function">
    <text evidence="16">Catalytic subunit of RNase HII, an endonuclease that specifically degrades the RNA of RNA:DNA hybrids. Participates in DNA replication, possibly by mediating the removal of lagging-strand Okazaki fragment RNA primers during DNA replication. Mediates the excision of single ribonucleotides from DNA:RNA duplexes.</text>
</comment>
<dbReference type="InterPro" id="IPR027417">
    <property type="entry name" value="P-loop_NTPase"/>
</dbReference>
<dbReference type="InterPro" id="IPR003593">
    <property type="entry name" value="AAA+_ATPase"/>
</dbReference>
<dbReference type="GO" id="GO:0015421">
    <property type="term" value="F:ABC-type oligopeptide transporter activity"/>
    <property type="evidence" value="ECO:0007669"/>
    <property type="project" value="TreeGrafter"/>
</dbReference>
<evidence type="ECO:0000256" key="14">
    <source>
        <dbReference type="ARBA" id="ARBA00022989"/>
    </source>
</evidence>
<dbReference type="FunFam" id="3.40.50.300:FF:002695">
    <property type="entry name" value="ABC multidrug transporter, putative"/>
    <property type="match status" value="1"/>
</dbReference>
<feature type="region of interest" description="Disordered" evidence="19">
    <location>
        <begin position="910"/>
        <end position="929"/>
    </location>
</feature>
<dbReference type="InterPro" id="IPR011527">
    <property type="entry name" value="ABC1_TM_dom"/>
</dbReference>
<dbReference type="InterPro" id="IPR017871">
    <property type="entry name" value="ABC_transporter-like_CS"/>
</dbReference>
<dbReference type="Gene3D" id="3.40.50.300">
    <property type="entry name" value="P-loop containing nucleotide triphosphate hydrolases"/>
    <property type="match status" value="2"/>
</dbReference>
<dbReference type="GO" id="GO:0005524">
    <property type="term" value="F:ATP binding"/>
    <property type="evidence" value="ECO:0007669"/>
    <property type="project" value="UniProtKB-KW"/>
</dbReference>
<comment type="similarity">
    <text evidence="6">Belongs to the ABC transporter superfamily. ABCB family. Multidrug resistance exporter (TC 3.A.1.201) subfamily.</text>
</comment>
<dbReference type="SUPFAM" id="SSF52540">
    <property type="entry name" value="P-loop containing nucleoside triphosphate hydrolases"/>
    <property type="match status" value="2"/>
</dbReference>
<dbReference type="SUPFAM" id="SSF53098">
    <property type="entry name" value="Ribonuclease H-like"/>
    <property type="match status" value="1"/>
</dbReference>
<dbReference type="InterPro" id="IPR023160">
    <property type="entry name" value="RNase_HII_hlx-loop-hlx_cap_dom"/>
</dbReference>
<dbReference type="InterPro" id="IPR036640">
    <property type="entry name" value="ABC1_TM_sf"/>
</dbReference>
<dbReference type="Gene3D" id="1.10.10.460">
    <property type="entry name" value="Ribonuclease hii. Domain 2"/>
    <property type="match status" value="1"/>
</dbReference>
<keyword evidence="11 18" id="KW-0255">Endonuclease</keyword>
<comment type="catalytic activity">
    <reaction evidence="1 18">
        <text>Endonucleolytic cleavage to 5'-phosphomonoester.</text>
        <dbReference type="EC" id="3.1.26.4"/>
    </reaction>
</comment>
<dbReference type="Pfam" id="PF01351">
    <property type="entry name" value="RNase_HII"/>
    <property type="match status" value="1"/>
</dbReference>
<evidence type="ECO:0000256" key="16">
    <source>
        <dbReference type="ARBA" id="ARBA00024981"/>
    </source>
</evidence>
<dbReference type="GO" id="GO:0016887">
    <property type="term" value="F:ATP hydrolysis activity"/>
    <property type="evidence" value="ECO:0007669"/>
    <property type="project" value="InterPro"/>
</dbReference>
<dbReference type="PANTHER" id="PTHR43394">
    <property type="entry name" value="ATP-DEPENDENT PERMEASE MDL1, MITOCHONDRIAL"/>
    <property type="match status" value="1"/>
</dbReference>
<comment type="subcellular location">
    <subcellularLocation>
        <location evidence="4">Membrane</location>
        <topology evidence="4">Multi-pass membrane protein</topology>
    </subcellularLocation>
</comment>
<comment type="function">
    <text evidence="18">Endonuclease that specifically degrades the RNA of RNA-DNA hybrids.</text>
</comment>
<feature type="transmembrane region" description="Helical" evidence="20">
    <location>
        <begin position="317"/>
        <end position="341"/>
    </location>
</feature>
<comment type="cofactor">
    <cofactor evidence="2">
        <name>Mn(2+)</name>
        <dbReference type="ChEBI" id="CHEBI:29035"/>
    </cofactor>
</comment>
<dbReference type="PROSITE" id="PS00211">
    <property type="entry name" value="ABC_TRANSPORTER_1"/>
    <property type="match status" value="1"/>
</dbReference>
<accession>A0A1I7W7G4</accession>
<dbReference type="GO" id="GO:0005743">
    <property type="term" value="C:mitochondrial inner membrane"/>
    <property type="evidence" value="ECO:0007669"/>
    <property type="project" value="TreeGrafter"/>
</dbReference>
<reference evidence="25" key="1">
    <citation type="submission" date="2016-11" db="UniProtKB">
        <authorList>
            <consortium name="WormBaseParasite"/>
        </authorList>
    </citation>
    <scope>IDENTIFICATION</scope>
</reference>
<dbReference type="SUPFAM" id="SSF90123">
    <property type="entry name" value="ABC transporter transmembrane region"/>
    <property type="match status" value="2"/>
</dbReference>
<evidence type="ECO:0000256" key="6">
    <source>
        <dbReference type="ARBA" id="ARBA00007577"/>
    </source>
</evidence>
<dbReference type="SMART" id="SM00382">
    <property type="entry name" value="AAA"/>
    <property type="match status" value="2"/>
</dbReference>
<evidence type="ECO:0000256" key="20">
    <source>
        <dbReference type="SAM" id="Phobius"/>
    </source>
</evidence>
<dbReference type="EC" id="3.1.26.4" evidence="18"/>
<keyword evidence="15 20" id="KW-0472">Membrane</keyword>
<dbReference type="InterPro" id="IPR012337">
    <property type="entry name" value="RNaseH-like_sf"/>
</dbReference>
<feature type="domain" description="RNase H type-2" evidence="23">
    <location>
        <begin position="703"/>
        <end position="904"/>
    </location>
</feature>
<dbReference type="GO" id="GO:0046872">
    <property type="term" value="F:metal ion binding"/>
    <property type="evidence" value="ECO:0007669"/>
    <property type="project" value="UniProtKB-KW"/>
</dbReference>
<comment type="cofactor">
    <cofactor evidence="3">
        <name>Mg(2+)</name>
        <dbReference type="ChEBI" id="CHEBI:18420"/>
    </cofactor>
</comment>
<dbReference type="InterPro" id="IPR039421">
    <property type="entry name" value="Type_1_exporter"/>
</dbReference>
<dbReference type="Proteomes" id="UP000095283">
    <property type="component" value="Unplaced"/>
</dbReference>
<evidence type="ECO:0000256" key="11">
    <source>
        <dbReference type="ARBA" id="ARBA00022759"/>
    </source>
</evidence>
<dbReference type="FunFam" id="1.10.10.460:FF:000001">
    <property type="entry name" value="Ribonuclease"/>
    <property type="match status" value="1"/>
</dbReference>
<dbReference type="InterPro" id="IPR024567">
    <property type="entry name" value="RNase_HII/HIII_dom"/>
</dbReference>
<evidence type="ECO:0000256" key="18">
    <source>
        <dbReference type="RuleBase" id="RU003515"/>
    </source>
</evidence>
<sequence>MYGTKLVIDGRITPGTTFAVFWAVIGASFAVGQAAPQIGVIISSMTAASPIFAIIDRKPPIDSLSSEGKKIKNLKGNIVFKDIHFRYPSRPEVVENNIRLGRSDITQSEMEKCCKMANAHEFIMKLNEGYKTRIGEGGVQLSGGQKQRIAIARALARNPPILLLDEATSALDTESESTVQQALDNAQSGRTTISIAHRLSTIRNVDCIYVFDNGHIMESGTHNELMAKNGIYMQLVKAQEIEKLEHKETEVADDALFDVPQLRESMMRKMTRRLSQAISSISGASAWDIEIMEMETLDEKAKEASLLDIIKSAREEWLSLSIALILSVIRGMTFPIFSIIYGQMFKTLTTGTTDAKLHGALINAIYFSALGISSGITTLTSGYLFGKSGESLTRRLRISLFRNIVKQAVSSMVGGISIAFSYGPTMAPIGVITARRGQKDAVKAEEPSRLATEAIEQHKTVQYLTREKYFVEKFIAGMNGPHKRSIFRGVVQSLTYALSVSFVNFNFACAYRYGVWLVQKRICSPYTVFQVIEALNTASMSLISFATYFPEYIRARLSASLLFEMLQEQPKIDSLHAGGKKVELTGEINFHHLYFSYPVSGKSMVINGISLKIPAGKTVALVGPSGCGKSTTIQILERYYDPVSGRVLTFRENIAYGLENATVQQIEDAAKLSNAHNFIVKLPDVRFKMHYNLAEFILFEFITFVKHVEVANLGPVLGPMVYGCAISPLDKNDELRALGVADSKVLTEVKREEIYEKMNNDEETKKIVAFAIRCFSAQYISVSMLKRSKISLNEISHEAAISLIKDAFAANINVVEVTEKADALFPIVSAASIAAKVTRDRRLKAWKFPELDVQIPEGGFGSGYPGDPNTKKFLATNVDPVFGYPSLVRFSWKTAGLIIDKRCVKGTWEDDASGSRNATSSMRGWLNTRSGSLPKQHTYFSDRTISNVASL</sequence>
<evidence type="ECO:0000259" key="23">
    <source>
        <dbReference type="PROSITE" id="PS51975"/>
    </source>
</evidence>
<evidence type="ECO:0000256" key="19">
    <source>
        <dbReference type="SAM" id="MobiDB-lite"/>
    </source>
</evidence>
<feature type="transmembrane region" description="Helical" evidence="20">
    <location>
        <begin position="361"/>
        <end position="384"/>
    </location>
</feature>
<organism evidence="24 25">
    <name type="scientific">Heterorhabditis bacteriophora</name>
    <name type="common">Entomopathogenic nematode worm</name>
    <dbReference type="NCBI Taxonomy" id="37862"/>
    <lineage>
        <taxon>Eukaryota</taxon>
        <taxon>Metazoa</taxon>
        <taxon>Ecdysozoa</taxon>
        <taxon>Nematoda</taxon>
        <taxon>Chromadorea</taxon>
        <taxon>Rhabditida</taxon>
        <taxon>Rhabditina</taxon>
        <taxon>Rhabditomorpha</taxon>
        <taxon>Strongyloidea</taxon>
        <taxon>Heterorhabditidae</taxon>
        <taxon>Heterorhabditis</taxon>
    </lineage>
</organism>
<dbReference type="Pfam" id="PF00664">
    <property type="entry name" value="ABC_membrane"/>
    <property type="match status" value="2"/>
</dbReference>
<evidence type="ECO:0000256" key="17">
    <source>
        <dbReference type="PROSITE-ProRule" id="PRU01319"/>
    </source>
</evidence>
<dbReference type="CDD" id="cd07181">
    <property type="entry name" value="RNase_HII_eukaryota_like"/>
    <property type="match status" value="1"/>
</dbReference>
<feature type="domain" description="ABC transporter" evidence="21">
    <location>
        <begin position="7"/>
        <end position="238"/>
    </location>
</feature>
<dbReference type="PROSITE" id="PS50929">
    <property type="entry name" value="ABC_TM1F"/>
    <property type="match status" value="1"/>
</dbReference>
<protein>
    <recommendedName>
        <fullName evidence="18">Ribonuclease</fullName>
        <ecNumber evidence="18">3.1.26.4</ecNumber>
    </recommendedName>
</protein>
<evidence type="ECO:0000256" key="5">
    <source>
        <dbReference type="ARBA" id="ARBA00007058"/>
    </source>
</evidence>
<keyword evidence="13" id="KW-0067">ATP-binding</keyword>
<evidence type="ECO:0000256" key="9">
    <source>
        <dbReference type="ARBA" id="ARBA00022723"/>
    </source>
</evidence>
<keyword evidence="24" id="KW-1185">Reference proteome</keyword>
<name>A0A1I7W7G4_HETBA</name>
<feature type="transmembrane region" description="Helical" evidence="20">
    <location>
        <begin position="12"/>
        <end position="31"/>
    </location>
</feature>
<dbReference type="InterPro" id="IPR003439">
    <property type="entry name" value="ABC_transporter-like_ATP-bd"/>
</dbReference>
<keyword evidence="8 18" id="KW-0540">Nuclease</keyword>
<dbReference type="InterPro" id="IPR036397">
    <property type="entry name" value="RNaseH_sf"/>
</dbReference>
<dbReference type="GO" id="GO:0090374">
    <property type="term" value="P:oligopeptide export from mitochondrion"/>
    <property type="evidence" value="ECO:0007669"/>
    <property type="project" value="TreeGrafter"/>
</dbReference>
<evidence type="ECO:0000256" key="8">
    <source>
        <dbReference type="ARBA" id="ARBA00022722"/>
    </source>
</evidence>
<keyword evidence="14 20" id="KW-1133">Transmembrane helix</keyword>
<feature type="transmembrane region" description="Helical" evidence="20">
    <location>
        <begin position="404"/>
        <end position="423"/>
    </location>
</feature>
<evidence type="ECO:0000259" key="22">
    <source>
        <dbReference type="PROSITE" id="PS50929"/>
    </source>
</evidence>
<keyword evidence="12 18" id="KW-0378">Hydrolase</keyword>
<evidence type="ECO:0000256" key="7">
    <source>
        <dbReference type="ARBA" id="ARBA00022692"/>
    </source>
</evidence>
<feature type="compositionally biased region" description="Polar residues" evidence="19">
    <location>
        <begin position="914"/>
        <end position="929"/>
    </location>
</feature>
<evidence type="ECO:0000313" key="25">
    <source>
        <dbReference type="WBParaSite" id="Hba_00586"/>
    </source>
</evidence>
<dbReference type="GO" id="GO:0003723">
    <property type="term" value="F:RNA binding"/>
    <property type="evidence" value="ECO:0007669"/>
    <property type="project" value="UniProtKB-UniRule"/>
</dbReference>
<evidence type="ECO:0000256" key="4">
    <source>
        <dbReference type="ARBA" id="ARBA00004141"/>
    </source>
</evidence>
<evidence type="ECO:0000256" key="1">
    <source>
        <dbReference type="ARBA" id="ARBA00000077"/>
    </source>
</evidence>
<evidence type="ECO:0000256" key="13">
    <source>
        <dbReference type="ARBA" id="ARBA00022840"/>
    </source>
</evidence>
<evidence type="ECO:0000256" key="12">
    <source>
        <dbReference type="ARBA" id="ARBA00022801"/>
    </source>
</evidence>
<evidence type="ECO:0000256" key="3">
    <source>
        <dbReference type="ARBA" id="ARBA00001946"/>
    </source>
</evidence>
<dbReference type="Gene3D" id="3.30.420.10">
    <property type="entry name" value="Ribonuclease H-like superfamily/Ribonuclease H"/>
    <property type="match status" value="1"/>
</dbReference>
<proteinExistence type="inferred from homology"/>
<keyword evidence="10" id="KW-0547">Nucleotide-binding</keyword>
<comment type="similarity">
    <text evidence="5">Belongs to the RNase HII family. Eukaryotic subfamily.</text>
</comment>
<dbReference type="Pfam" id="PF00005">
    <property type="entry name" value="ABC_tran"/>
    <property type="match status" value="2"/>
</dbReference>
<feature type="domain" description="ABC transmembrane type-1" evidence="22">
    <location>
        <begin position="322"/>
        <end position="554"/>
    </location>
</feature>
<feature type="domain" description="ABC transporter" evidence="21">
    <location>
        <begin position="588"/>
        <end position="882"/>
    </location>
</feature>
<dbReference type="PROSITE" id="PS51975">
    <property type="entry name" value="RNASE_H_2"/>
    <property type="match status" value="1"/>
</dbReference>
<dbReference type="WBParaSite" id="Hba_00586">
    <property type="protein sequence ID" value="Hba_00586"/>
    <property type="gene ID" value="Hba_00586"/>
</dbReference>
<dbReference type="Gene3D" id="1.20.1560.10">
    <property type="entry name" value="ABC transporter type 1, transmembrane domain"/>
    <property type="match status" value="2"/>
</dbReference>